<proteinExistence type="predicted"/>
<dbReference type="Gene3D" id="3.30.565.10">
    <property type="entry name" value="Histidine kinase-like ATPase, C-terminal domain"/>
    <property type="match status" value="1"/>
</dbReference>
<dbReference type="Pfam" id="PF00512">
    <property type="entry name" value="HisKA"/>
    <property type="match status" value="1"/>
</dbReference>
<dbReference type="InterPro" id="IPR036097">
    <property type="entry name" value="HisK_dim/P_sf"/>
</dbReference>
<dbReference type="InterPro" id="IPR003661">
    <property type="entry name" value="HisK_dim/P_dom"/>
</dbReference>
<feature type="domain" description="Histidine kinase" evidence="11">
    <location>
        <begin position="422"/>
        <end position="644"/>
    </location>
</feature>
<comment type="catalytic activity">
    <reaction evidence="1">
        <text>ATP + protein L-histidine = ADP + protein N-phospho-L-histidine.</text>
        <dbReference type="EC" id="2.7.13.3"/>
    </reaction>
</comment>
<dbReference type="Gene3D" id="1.10.287.130">
    <property type="match status" value="1"/>
</dbReference>
<evidence type="ECO:0000256" key="9">
    <source>
        <dbReference type="ARBA" id="ARBA00023012"/>
    </source>
</evidence>
<reference evidence="13" key="1">
    <citation type="journal article" date="2020" name="mSystems">
        <title>Genome- and Community-Level Interaction Insights into Carbon Utilization and Element Cycling Functions of Hydrothermarchaeota in Hydrothermal Sediment.</title>
        <authorList>
            <person name="Zhou Z."/>
            <person name="Liu Y."/>
            <person name="Xu W."/>
            <person name="Pan J."/>
            <person name="Luo Z.H."/>
            <person name="Li M."/>
        </authorList>
    </citation>
    <scope>NUCLEOTIDE SEQUENCE [LARGE SCALE GENOMIC DNA]</scope>
    <source>
        <strain evidence="13">SpSt-258</strain>
    </source>
</reference>
<dbReference type="PANTHER" id="PTHR43065">
    <property type="entry name" value="SENSOR HISTIDINE KINASE"/>
    <property type="match status" value="1"/>
</dbReference>
<evidence type="ECO:0000256" key="8">
    <source>
        <dbReference type="ARBA" id="ARBA00022840"/>
    </source>
</evidence>
<sequence length="655" mass="74353">MILCLPVWIRSFWKTRHLSFSTGLIPFTLLIKNSKTLTLCYYSPLISMNAMNNRFASFTAFFLILLIFVIVIPMVIIQLVMQSITAQNLKRSIDQRLSEYTDVFVNSFMNECRMCEEYLYFARRVILAKNRYQKEEIGSYFFDRNCRFYRVSLFDPDGKNLFSFLSNPDQTYLSSEAYEEFRKLPPVEVSVDEYKDTIIIPKGLVPIPGGYAQRTFLRLNDNRLLLADISFAKILSDAVKNSNLSSGSFISVLDESGALLYNSALALSGDVIKEIRKDNLSGDYNFKGRTYRIKNFCLDTLPEVCKSFKSLNFIVGIDYTDMLAGIRAGLGRGLLLTTIFTAFICAVFIFAGAYLRDKTGVILKRTDEIAQGDFEKEISVRFPNEFNRIARNINQLSIKLKSLTSEKIKSAKLSAIGKFAAHMVHDLRNPVYGISLLAYELKNTFSPDDPRGRYFNEIVSGIKKLGEIIDRIAEHGKIYEPNPREVELDKLIKKTVDEFKRINPCEIDFLPGNVGIVRIDPDQWRRVFLNLFQNSYEAKKEDCRITIKTYSQNVGGASSPDSLRTPPSQHLCPCVFIEISDQSGGIPEHILSDLYEPFTTTKQKGLGLGLSFVKEIVEVHNGEIRLENNPGIGVKFIIVIPAEFVLPMSSGESEL</sequence>
<keyword evidence="4" id="KW-0597">Phosphoprotein</keyword>
<keyword evidence="10" id="KW-1133">Transmembrane helix</keyword>
<dbReference type="Pfam" id="PF00672">
    <property type="entry name" value="HAMP"/>
    <property type="match status" value="1"/>
</dbReference>
<evidence type="ECO:0000256" key="2">
    <source>
        <dbReference type="ARBA" id="ARBA00004370"/>
    </source>
</evidence>
<dbReference type="EC" id="2.7.13.3" evidence="3"/>
<dbReference type="GO" id="GO:0000155">
    <property type="term" value="F:phosphorelay sensor kinase activity"/>
    <property type="evidence" value="ECO:0007669"/>
    <property type="project" value="InterPro"/>
</dbReference>
<evidence type="ECO:0000256" key="5">
    <source>
        <dbReference type="ARBA" id="ARBA00022679"/>
    </source>
</evidence>
<feature type="domain" description="HAMP" evidence="12">
    <location>
        <begin position="362"/>
        <end position="405"/>
    </location>
</feature>
<evidence type="ECO:0000256" key="10">
    <source>
        <dbReference type="SAM" id="Phobius"/>
    </source>
</evidence>
<keyword evidence="5" id="KW-0808">Transferase</keyword>
<keyword evidence="9" id="KW-0902">Two-component regulatory system</keyword>
<dbReference type="SMART" id="SM00388">
    <property type="entry name" value="HisKA"/>
    <property type="match status" value="1"/>
</dbReference>
<accession>A0A7V0Z4A0</accession>
<evidence type="ECO:0000259" key="12">
    <source>
        <dbReference type="PROSITE" id="PS50885"/>
    </source>
</evidence>
<feature type="transmembrane region" description="Helical" evidence="10">
    <location>
        <begin position="334"/>
        <end position="355"/>
    </location>
</feature>
<dbReference type="InterPro" id="IPR003594">
    <property type="entry name" value="HATPase_dom"/>
</dbReference>
<dbReference type="GO" id="GO:0005524">
    <property type="term" value="F:ATP binding"/>
    <property type="evidence" value="ECO:0007669"/>
    <property type="project" value="UniProtKB-KW"/>
</dbReference>
<evidence type="ECO:0000259" key="11">
    <source>
        <dbReference type="PROSITE" id="PS50109"/>
    </source>
</evidence>
<evidence type="ECO:0000313" key="13">
    <source>
        <dbReference type="EMBL" id="HDY58358.1"/>
    </source>
</evidence>
<evidence type="ECO:0000256" key="3">
    <source>
        <dbReference type="ARBA" id="ARBA00012438"/>
    </source>
</evidence>
<dbReference type="SMART" id="SM00387">
    <property type="entry name" value="HATPase_c"/>
    <property type="match status" value="1"/>
</dbReference>
<dbReference type="InterPro" id="IPR005467">
    <property type="entry name" value="His_kinase_dom"/>
</dbReference>
<keyword evidence="8" id="KW-0067">ATP-binding</keyword>
<evidence type="ECO:0000256" key="4">
    <source>
        <dbReference type="ARBA" id="ARBA00022553"/>
    </source>
</evidence>
<evidence type="ECO:0000256" key="7">
    <source>
        <dbReference type="ARBA" id="ARBA00022777"/>
    </source>
</evidence>
<protein>
    <recommendedName>
        <fullName evidence="3">histidine kinase</fullName>
        <ecNumber evidence="3">2.7.13.3</ecNumber>
    </recommendedName>
</protein>
<dbReference type="PROSITE" id="PS50885">
    <property type="entry name" value="HAMP"/>
    <property type="match status" value="1"/>
</dbReference>
<gene>
    <name evidence="13" type="ORF">ENP86_02220</name>
</gene>
<dbReference type="InterPro" id="IPR036890">
    <property type="entry name" value="HATPase_C_sf"/>
</dbReference>
<feature type="transmembrane region" description="Helical" evidence="10">
    <location>
        <begin position="55"/>
        <end position="81"/>
    </location>
</feature>
<dbReference type="AlphaFoldDB" id="A0A7V0Z4A0"/>
<dbReference type="SUPFAM" id="SSF55874">
    <property type="entry name" value="ATPase domain of HSP90 chaperone/DNA topoisomerase II/histidine kinase"/>
    <property type="match status" value="1"/>
</dbReference>
<organism evidence="13">
    <name type="scientific">candidate division WOR-3 bacterium</name>
    <dbReference type="NCBI Taxonomy" id="2052148"/>
    <lineage>
        <taxon>Bacteria</taxon>
        <taxon>Bacteria division WOR-3</taxon>
    </lineage>
</organism>
<name>A0A7V0Z4A0_UNCW3</name>
<dbReference type="PROSITE" id="PS50109">
    <property type="entry name" value="HIS_KIN"/>
    <property type="match status" value="1"/>
</dbReference>
<dbReference type="InterPro" id="IPR003660">
    <property type="entry name" value="HAMP_dom"/>
</dbReference>
<evidence type="ECO:0000256" key="1">
    <source>
        <dbReference type="ARBA" id="ARBA00000085"/>
    </source>
</evidence>
<comment type="subcellular location">
    <subcellularLocation>
        <location evidence="2">Membrane</location>
    </subcellularLocation>
</comment>
<dbReference type="InterPro" id="IPR004358">
    <property type="entry name" value="Sig_transdc_His_kin-like_C"/>
</dbReference>
<dbReference type="EMBL" id="DSKY01000007">
    <property type="protein sequence ID" value="HDY58358.1"/>
    <property type="molecule type" value="Genomic_DNA"/>
</dbReference>
<dbReference type="Pfam" id="PF02518">
    <property type="entry name" value="HATPase_c"/>
    <property type="match status" value="1"/>
</dbReference>
<keyword evidence="10" id="KW-0812">Transmembrane</keyword>
<keyword evidence="10" id="KW-0472">Membrane</keyword>
<dbReference type="PRINTS" id="PR00344">
    <property type="entry name" value="BCTRLSENSOR"/>
</dbReference>
<evidence type="ECO:0000256" key="6">
    <source>
        <dbReference type="ARBA" id="ARBA00022741"/>
    </source>
</evidence>
<comment type="caution">
    <text evidence="13">The sequence shown here is derived from an EMBL/GenBank/DDBJ whole genome shotgun (WGS) entry which is preliminary data.</text>
</comment>
<dbReference type="PANTHER" id="PTHR43065:SF10">
    <property type="entry name" value="PEROXIDE STRESS-ACTIVATED HISTIDINE KINASE MAK3"/>
    <property type="match status" value="1"/>
</dbReference>
<dbReference type="CDD" id="cd06225">
    <property type="entry name" value="HAMP"/>
    <property type="match status" value="1"/>
</dbReference>
<dbReference type="SUPFAM" id="SSF47384">
    <property type="entry name" value="Homodimeric domain of signal transducing histidine kinase"/>
    <property type="match status" value="1"/>
</dbReference>
<keyword evidence="7 13" id="KW-0418">Kinase</keyword>
<keyword evidence="6" id="KW-0547">Nucleotide-binding</keyword>
<dbReference type="GO" id="GO:0016020">
    <property type="term" value="C:membrane"/>
    <property type="evidence" value="ECO:0007669"/>
    <property type="project" value="UniProtKB-SubCell"/>
</dbReference>
<dbReference type="CDD" id="cd00082">
    <property type="entry name" value="HisKA"/>
    <property type="match status" value="1"/>
</dbReference>